<dbReference type="Pfam" id="PF00650">
    <property type="entry name" value="CRAL_TRIO"/>
    <property type="match status" value="1"/>
</dbReference>
<gene>
    <name evidence="2" type="ORF">DIABBA_LOCUS6199</name>
</gene>
<dbReference type="GO" id="GO:0016020">
    <property type="term" value="C:membrane"/>
    <property type="evidence" value="ECO:0007669"/>
    <property type="project" value="TreeGrafter"/>
</dbReference>
<dbReference type="Gene3D" id="1.10.8.20">
    <property type="entry name" value="N-terminal domain of phosphatidylinositol transfer protein sec14p"/>
    <property type="match status" value="1"/>
</dbReference>
<dbReference type="Gene3D" id="3.40.525.10">
    <property type="entry name" value="CRAL-TRIO lipid binding domain"/>
    <property type="match status" value="1"/>
</dbReference>
<dbReference type="PANTHER" id="PTHR10174">
    <property type="entry name" value="ALPHA-TOCOPHEROL TRANSFER PROTEIN-RELATED"/>
    <property type="match status" value="1"/>
</dbReference>
<dbReference type="InterPro" id="IPR036865">
    <property type="entry name" value="CRAL-TRIO_dom_sf"/>
</dbReference>
<accession>A0A9N9SZW0</accession>
<feature type="domain" description="CRAL-TRIO" evidence="1">
    <location>
        <begin position="84"/>
        <end position="246"/>
    </location>
</feature>
<dbReference type="PANTHER" id="PTHR10174:SF226">
    <property type="entry name" value="CLAVESIN-1-LIKE PROTEIN"/>
    <property type="match status" value="1"/>
</dbReference>
<dbReference type="Proteomes" id="UP001153709">
    <property type="component" value="Chromosome 4"/>
</dbReference>
<keyword evidence="3" id="KW-1185">Reference proteome</keyword>
<name>A0A9N9SZW0_DIABA</name>
<dbReference type="PROSITE" id="PS50191">
    <property type="entry name" value="CRAL_TRIO"/>
    <property type="match status" value="1"/>
</dbReference>
<dbReference type="OrthoDB" id="1434354at2759"/>
<dbReference type="EMBL" id="OU898279">
    <property type="protein sequence ID" value="CAG9832747.1"/>
    <property type="molecule type" value="Genomic_DNA"/>
</dbReference>
<dbReference type="InterPro" id="IPR001251">
    <property type="entry name" value="CRAL-TRIO_dom"/>
</dbReference>
<evidence type="ECO:0000313" key="3">
    <source>
        <dbReference type="Proteomes" id="UP001153709"/>
    </source>
</evidence>
<organism evidence="2 3">
    <name type="scientific">Diabrotica balteata</name>
    <name type="common">Banded cucumber beetle</name>
    <dbReference type="NCBI Taxonomy" id="107213"/>
    <lineage>
        <taxon>Eukaryota</taxon>
        <taxon>Metazoa</taxon>
        <taxon>Ecdysozoa</taxon>
        <taxon>Arthropoda</taxon>
        <taxon>Hexapoda</taxon>
        <taxon>Insecta</taxon>
        <taxon>Pterygota</taxon>
        <taxon>Neoptera</taxon>
        <taxon>Endopterygota</taxon>
        <taxon>Coleoptera</taxon>
        <taxon>Polyphaga</taxon>
        <taxon>Cucujiformia</taxon>
        <taxon>Chrysomeloidea</taxon>
        <taxon>Chrysomelidae</taxon>
        <taxon>Galerucinae</taxon>
        <taxon>Diabroticina</taxon>
        <taxon>Diabroticites</taxon>
        <taxon>Diabrotica</taxon>
    </lineage>
</organism>
<evidence type="ECO:0000313" key="2">
    <source>
        <dbReference type="EMBL" id="CAG9832747.1"/>
    </source>
</evidence>
<dbReference type="SUPFAM" id="SSF52087">
    <property type="entry name" value="CRAL/TRIO domain"/>
    <property type="match status" value="1"/>
</dbReference>
<sequence>MPSNSKKVVPSLTEDQQHAIKILRKRIEDELNHIKNINTKDNYLLRFLYCTDFNTQLGFAKIKDYYENIVAYPKWYSTDPPIKIKPLIDKNISVIVPASVDKDDRPIYLFKVGNVDIQNISIQEISFLDDIWFEYLLESDPHLSGKGICIIVDFEYVTWKFAKWFNYRNVKIGFKKLALVPFKEIKIHFVNNSKSMKYFLKLIVSCVPDEIKKQVHFHFSDQETLAKHIDKDFLLPEHGGYNKINYTRIYKSLFEINDVIASNLNMNKNDTNS</sequence>
<evidence type="ECO:0000259" key="1">
    <source>
        <dbReference type="PROSITE" id="PS50191"/>
    </source>
</evidence>
<proteinExistence type="predicted"/>
<dbReference type="SUPFAM" id="SSF46938">
    <property type="entry name" value="CRAL/TRIO N-terminal domain"/>
    <property type="match status" value="1"/>
</dbReference>
<dbReference type="AlphaFoldDB" id="A0A9N9SZW0"/>
<dbReference type="GO" id="GO:1902936">
    <property type="term" value="F:phosphatidylinositol bisphosphate binding"/>
    <property type="evidence" value="ECO:0007669"/>
    <property type="project" value="TreeGrafter"/>
</dbReference>
<reference evidence="2" key="1">
    <citation type="submission" date="2022-01" db="EMBL/GenBank/DDBJ databases">
        <authorList>
            <person name="King R."/>
        </authorList>
    </citation>
    <scope>NUCLEOTIDE SEQUENCE</scope>
</reference>
<dbReference type="InterPro" id="IPR036273">
    <property type="entry name" value="CRAL/TRIO_N_dom_sf"/>
</dbReference>
<protein>
    <recommendedName>
        <fullName evidence="1">CRAL-TRIO domain-containing protein</fullName>
    </recommendedName>
</protein>
<dbReference type="CDD" id="cd00170">
    <property type="entry name" value="SEC14"/>
    <property type="match status" value="1"/>
</dbReference>